<dbReference type="Gene3D" id="1.10.150.130">
    <property type="match status" value="1"/>
</dbReference>
<accession>A0ABW0FWY5</accession>
<dbReference type="Gene3D" id="1.10.443.10">
    <property type="entry name" value="Intergrase catalytic core"/>
    <property type="match status" value="1"/>
</dbReference>
<dbReference type="InterPro" id="IPR013762">
    <property type="entry name" value="Integrase-like_cat_sf"/>
</dbReference>
<evidence type="ECO:0000313" key="6">
    <source>
        <dbReference type="Proteomes" id="UP001596152"/>
    </source>
</evidence>
<protein>
    <submittedName>
        <fullName evidence="5">Tyrosine-type recombinase/integrase</fullName>
    </submittedName>
</protein>
<organism evidence="5 6">
    <name type="scientific">Brevundimonas staleyi</name>
    <dbReference type="NCBI Taxonomy" id="74326"/>
    <lineage>
        <taxon>Bacteria</taxon>
        <taxon>Pseudomonadati</taxon>
        <taxon>Pseudomonadota</taxon>
        <taxon>Alphaproteobacteria</taxon>
        <taxon>Caulobacterales</taxon>
        <taxon>Caulobacteraceae</taxon>
        <taxon>Brevundimonas</taxon>
    </lineage>
</organism>
<sequence length="366" mass="41076">MKVRYVQRVRRDDGRTDLYFRKGEVRRGPLKSADGTFELEAEVQAILAEMNQALAAAEPMVGTVGGALKKYNRSSEFITLERSTQRDYQYKINELSADCGDVLLDHVTYDWLKALQDAWAPRGHKITNDLMQVLKNALKPYLANGMVKGHPFAAINKLQPPANKGEAHPAWTDAEVEAAIDIALETNQPGLARAIALGRWGGFRRGGICRIPLHARIVGETEDGISHRRLFWTTPKRGVQCDKPEDERLAGLVERTPNRALSIAYNKYGQPWKERALNQAFDRLIARMALAGRGRPDLDIHGLRHARGMELAHAGASEFQIMAQLEHATPYTARIYIRQANRAKGADDAQTLIDNRNRQRMARKAP</sequence>
<dbReference type="InterPro" id="IPR002104">
    <property type="entry name" value="Integrase_catalytic"/>
</dbReference>
<dbReference type="EMBL" id="JBHSLF010000052">
    <property type="protein sequence ID" value="MFC5345661.1"/>
    <property type="molecule type" value="Genomic_DNA"/>
</dbReference>
<reference evidence="6" key="1">
    <citation type="journal article" date="2019" name="Int. J. Syst. Evol. Microbiol.">
        <title>The Global Catalogue of Microorganisms (GCM) 10K type strain sequencing project: providing services to taxonomists for standard genome sequencing and annotation.</title>
        <authorList>
            <consortium name="The Broad Institute Genomics Platform"/>
            <consortium name="The Broad Institute Genome Sequencing Center for Infectious Disease"/>
            <person name="Wu L."/>
            <person name="Ma J."/>
        </authorList>
    </citation>
    <scope>NUCLEOTIDE SEQUENCE [LARGE SCALE GENOMIC DNA]</scope>
    <source>
        <strain evidence="6">JCM 12125</strain>
    </source>
</reference>
<evidence type="ECO:0000256" key="3">
    <source>
        <dbReference type="SAM" id="MobiDB-lite"/>
    </source>
</evidence>
<evidence type="ECO:0000313" key="5">
    <source>
        <dbReference type="EMBL" id="MFC5345661.1"/>
    </source>
</evidence>
<evidence type="ECO:0000259" key="4">
    <source>
        <dbReference type="Pfam" id="PF00589"/>
    </source>
</evidence>
<feature type="domain" description="Tyr recombinase" evidence="4">
    <location>
        <begin position="263"/>
        <end position="340"/>
    </location>
</feature>
<evidence type="ECO:0000256" key="1">
    <source>
        <dbReference type="ARBA" id="ARBA00023125"/>
    </source>
</evidence>
<dbReference type="RefSeq" id="WP_374038212.1">
    <property type="nucleotide sequence ID" value="NZ_CP169082.1"/>
</dbReference>
<dbReference type="InterPro" id="IPR011010">
    <property type="entry name" value="DNA_brk_join_enz"/>
</dbReference>
<keyword evidence="1" id="KW-0238">DNA-binding</keyword>
<dbReference type="Pfam" id="PF00589">
    <property type="entry name" value="Phage_integrase"/>
    <property type="match status" value="1"/>
</dbReference>
<evidence type="ECO:0000256" key="2">
    <source>
        <dbReference type="ARBA" id="ARBA00023172"/>
    </source>
</evidence>
<keyword evidence="6" id="KW-1185">Reference proteome</keyword>
<dbReference type="Proteomes" id="UP001596152">
    <property type="component" value="Unassembled WGS sequence"/>
</dbReference>
<keyword evidence="2" id="KW-0233">DNA recombination</keyword>
<feature type="region of interest" description="Disordered" evidence="3">
    <location>
        <begin position="346"/>
        <end position="366"/>
    </location>
</feature>
<gene>
    <name evidence="5" type="ORF">ACFPIE_17235</name>
</gene>
<dbReference type="SUPFAM" id="SSF56349">
    <property type="entry name" value="DNA breaking-rejoining enzymes"/>
    <property type="match status" value="1"/>
</dbReference>
<dbReference type="InterPro" id="IPR010998">
    <property type="entry name" value="Integrase_recombinase_N"/>
</dbReference>
<name>A0ABW0FWY5_9CAUL</name>
<proteinExistence type="predicted"/>
<comment type="caution">
    <text evidence="5">The sequence shown here is derived from an EMBL/GenBank/DDBJ whole genome shotgun (WGS) entry which is preliminary data.</text>
</comment>